<organism evidence="1 2">
    <name type="scientific">Entomophthora muscae</name>
    <dbReference type="NCBI Taxonomy" id="34485"/>
    <lineage>
        <taxon>Eukaryota</taxon>
        <taxon>Fungi</taxon>
        <taxon>Fungi incertae sedis</taxon>
        <taxon>Zoopagomycota</taxon>
        <taxon>Entomophthoromycotina</taxon>
        <taxon>Entomophthoromycetes</taxon>
        <taxon>Entomophthorales</taxon>
        <taxon>Entomophthoraceae</taxon>
        <taxon>Entomophthora</taxon>
    </lineage>
</organism>
<evidence type="ECO:0000313" key="2">
    <source>
        <dbReference type="Proteomes" id="UP001165960"/>
    </source>
</evidence>
<name>A0ACC2TEG0_9FUNG</name>
<comment type="caution">
    <text evidence="1">The sequence shown here is derived from an EMBL/GenBank/DDBJ whole genome shotgun (WGS) entry which is preliminary data.</text>
</comment>
<dbReference type="EMBL" id="QTSX02002934">
    <property type="protein sequence ID" value="KAJ9073074.1"/>
    <property type="molecule type" value="Genomic_DNA"/>
</dbReference>
<evidence type="ECO:0000313" key="1">
    <source>
        <dbReference type="EMBL" id="KAJ9073074.1"/>
    </source>
</evidence>
<reference evidence="1" key="1">
    <citation type="submission" date="2022-04" db="EMBL/GenBank/DDBJ databases">
        <title>Genome of the entomopathogenic fungus Entomophthora muscae.</title>
        <authorList>
            <person name="Elya C."/>
            <person name="Lovett B.R."/>
            <person name="Lee E."/>
            <person name="Macias A.M."/>
            <person name="Hajek A.E."/>
            <person name="De Bivort B.L."/>
            <person name="Kasson M.T."/>
            <person name="De Fine Licht H.H."/>
            <person name="Stajich J.E."/>
        </authorList>
    </citation>
    <scope>NUCLEOTIDE SEQUENCE</scope>
    <source>
        <strain evidence="1">Berkeley</strain>
    </source>
</reference>
<sequence length="64" mass="6838">MATFASKSMPYLIKLASILWWALLTQSATFQFPDARKPAAHVPEQGLIPGPCGLPAQKAKSLAA</sequence>
<protein>
    <submittedName>
        <fullName evidence="1">Uncharacterized protein</fullName>
    </submittedName>
</protein>
<proteinExistence type="predicted"/>
<keyword evidence="2" id="KW-1185">Reference proteome</keyword>
<accession>A0ACC2TEG0</accession>
<gene>
    <name evidence="1" type="ORF">DSO57_1020237</name>
</gene>
<dbReference type="Proteomes" id="UP001165960">
    <property type="component" value="Unassembled WGS sequence"/>
</dbReference>